<keyword evidence="1" id="KW-0723">Serine/threonine-protein kinase</keyword>
<dbReference type="Gene3D" id="3.30.565.10">
    <property type="entry name" value="Histidine kinase-like ATPase, C-terminal domain"/>
    <property type="match status" value="1"/>
</dbReference>
<keyword evidence="3" id="KW-0547">Nucleotide-binding</keyword>
<evidence type="ECO:0000313" key="3">
    <source>
        <dbReference type="EMBL" id="UXX82454.1"/>
    </source>
</evidence>
<reference evidence="3" key="1">
    <citation type="submission" date="2022-10" db="EMBL/GenBank/DDBJ databases">
        <title>Roseovarius pelagicus sp. nov., isolated from Arctic seawater.</title>
        <authorList>
            <person name="Hong Y.W."/>
            <person name="Hwang C.Y."/>
        </authorList>
    </citation>
    <scope>NUCLEOTIDE SEQUENCE</scope>
    <source>
        <strain evidence="3">HL-MP18</strain>
    </source>
</reference>
<proteinExistence type="predicted"/>
<keyword evidence="4" id="KW-1185">Reference proteome</keyword>
<organism evidence="3 4">
    <name type="scientific">Roseovarius pelagicus</name>
    <dbReference type="NCBI Taxonomy" id="2980108"/>
    <lineage>
        <taxon>Bacteria</taxon>
        <taxon>Pseudomonadati</taxon>
        <taxon>Pseudomonadota</taxon>
        <taxon>Alphaproteobacteria</taxon>
        <taxon>Rhodobacterales</taxon>
        <taxon>Roseobacteraceae</taxon>
        <taxon>Roseovarius</taxon>
    </lineage>
</organism>
<dbReference type="Proteomes" id="UP001064087">
    <property type="component" value="Chromosome"/>
</dbReference>
<protein>
    <submittedName>
        <fullName evidence="3">ATP-binding protein</fullName>
    </submittedName>
</protein>
<dbReference type="SUPFAM" id="SSF55874">
    <property type="entry name" value="ATPase domain of HSP90 chaperone/DNA topoisomerase II/histidine kinase"/>
    <property type="match status" value="1"/>
</dbReference>
<sequence length="148" mass="16271">MPRNDANTPFVLTLDNSDSAIRVGLANVRHYLESCDVEDDLCGPVEVVLAEALNNIVEHAFGPGMLGTIRLEIMPGIDSVICEIHDNGAPLPDNALPPGIPPAVDVPRAELPEGGFGWYIIRRLTTDLHYARLDNENRLSFKVRGERF</sequence>
<dbReference type="InterPro" id="IPR036890">
    <property type="entry name" value="HATPase_C_sf"/>
</dbReference>
<keyword evidence="1" id="KW-0808">Transferase</keyword>
<evidence type="ECO:0000259" key="2">
    <source>
        <dbReference type="Pfam" id="PF13581"/>
    </source>
</evidence>
<evidence type="ECO:0000256" key="1">
    <source>
        <dbReference type="ARBA" id="ARBA00022527"/>
    </source>
</evidence>
<keyword evidence="3" id="KW-0067">ATP-binding</keyword>
<name>A0ABY6D8J4_9RHOB</name>
<dbReference type="InterPro" id="IPR003594">
    <property type="entry name" value="HATPase_dom"/>
</dbReference>
<gene>
    <name evidence="3" type="ORF">N7U68_15320</name>
</gene>
<accession>A0ABY6D8J4</accession>
<dbReference type="RefSeq" id="WP_263047375.1">
    <property type="nucleotide sequence ID" value="NZ_CP106738.1"/>
</dbReference>
<dbReference type="EMBL" id="CP106738">
    <property type="protein sequence ID" value="UXX82454.1"/>
    <property type="molecule type" value="Genomic_DNA"/>
</dbReference>
<dbReference type="InterPro" id="IPR050267">
    <property type="entry name" value="Anti-sigma-factor_SerPK"/>
</dbReference>
<dbReference type="GO" id="GO:0005524">
    <property type="term" value="F:ATP binding"/>
    <property type="evidence" value="ECO:0007669"/>
    <property type="project" value="UniProtKB-KW"/>
</dbReference>
<keyword evidence="1" id="KW-0418">Kinase</keyword>
<dbReference type="Pfam" id="PF13581">
    <property type="entry name" value="HATPase_c_2"/>
    <property type="match status" value="1"/>
</dbReference>
<dbReference type="PANTHER" id="PTHR35526:SF3">
    <property type="entry name" value="ANTI-SIGMA-F FACTOR RSBW"/>
    <property type="match status" value="1"/>
</dbReference>
<feature type="domain" description="Histidine kinase/HSP90-like ATPase" evidence="2">
    <location>
        <begin position="26"/>
        <end position="140"/>
    </location>
</feature>
<dbReference type="PANTHER" id="PTHR35526">
    <property type="entry name" value="ANTI-SIGMA-F FACTOR RSBW-RELATED"/>
    <property type="match status" value="1"/>
</dbReference>
<dbReference type="CDD" id="cd16936">
    <property type="entry name" value="HATPase_RsbW-like"/>
    <property type="match status" value="1"/>
</dbReference>
<evidence type="ECO:0000313" key="4">
    <source>
        <dbReference type="Proteomes" id="UP001064087"/>
    </source>
</evidence>